<evidence type="ECO:0000313" key="1">
    <source>
        <dbReference type="EnsemblPlants" id="OPUNC01G34480.1"/>
    </source>
</evidence>
<dbReference type="eggNOG" id="ENOG502R5IB">
    <property type="taxonomic scope" value="Eukaryota"/>
</dbReference>
<name>A0A0E0JQF5_ORYPU</name>
<reference evidence="1" key="1">
    <citation type="submission" date="2015-04" db="UniProtKB">
        <authorList>
            <consortium name="EnsemblPlants"/>
        </authorList>
    </citation>
    <scope>IDENTIFICATION</scope>
</reference>
<dbReference type="EnsemblPlants" id="OPUNC01G34480.1">
    <property type="protein sequence ID" value="OPUNC01G34480.1"/>
    <property type="gene ID" value="OPUNC01G34480"/>
</dbReference>
<organism evidence="1">
    <name type="scientific">Oryza punctata</name>
    <name type="common">Red rice</name>
    <dbReference type="NCBI Taxonomy" id="4537"/>
    <lineage>
        <taxon>Eukaryota</taxon>
        <taxon>Viridiplantae</taxon>
        <taxon>Streptophyta</taxon>
        <taxon>Embryophyta</taxon>
        <taxon>Tracheophyta</taxon>
        <taxon>Spermatophyta</taxon>
        <taxon>Magnoliopsida</taxon>
        <taxon>Liliopsida</taxon>
        <taxon>Poales</taxon>
        <taxon>Poaceae</taxon>
        <taxon>BOP clade</taxon>
        <taxon>Oryzoideae</taxon>
        <taxon>Oryzeae</taxon>
        <taxon>Oryzinae</taxon>
        <taxon>Oryza</taxon>
    </lineage>
</organism>
<keyword evidence="2" id="KW-1185">Reference proteome</keyword>
<dbReference type="Proteomes" id="UP000026962">
    <property type="component" value="Chromosome 1"/>
</dbReference>
<reference evidence="1" key="2">
    <citation type="submission" date="2018-05" db="EMBL/GenBank/DDBJ databases">
        <title>OpunRS2 (Oryza punctata Reference Sequence Version 2).</title>
        <authorList>
            <person name="Zhang J."/>
            <person name="Kudrna D."/>
            <person name="Lee S."/>
            <person name="Talag J."/>
            <person name="Welchert J."/>
            <person name="Wing R.A."/>
        </authorList>
    </citation>
    <scope>NUCLEOTIDE SEQUENCE [LARGE SCALE GENOMIC DNA]</scope>
</reference>
<dbReference type="HOGENOM" id="CLU_1386155_0_0_1"/>
<dbReference type="AlphaFoldDB" id="A0A0E0JQF5"/>
<sequence>MAAAAGGGPGVVPAAVHCQVRRLRPVLPGARRRAARRPGHHRVLPGGVAVQVRQPALHAMTQRVHGGDAPVGGEAICARGGARWPVGVPRRGTSTVVLLPDRSGRRAWGRFIIAMRAGSARWQAVHSGSVAVSAPAREWGGGARGDGLLGCWALRLWNLCGPTTRRGGIWGRTARAAKGSEEESTRQLIAARVQAIC</sequence>
<dbReference type="Gramene" id="OPUNC01G34480.1">
    <property type="protein sequence ID" value="OPUNC01G34480.1"/>
    <property type="gene ID" value="OPUNC01G34480"/>
</dbReference>
<proteinExistence type="predicted"/>
<protein>
    <submittedName>
        <fullName evidence="1">Uncharacterized protein</fullName>
    </submittedName>
</protein>
<evidence type="ECO:0000313" key="2">
    <source>
        <dbReference type="Proteomes" id="UP000026962"/>
    </source>
</evidence>
<accession>A0A0E0JQF5</accession>